<keyword evidence="2" id="KW-0812">Transmembrane</keyword>
<feature type="region of interest" description="Disordered" evidence="1">
    <location>
        <begin position="1"/>
        <end position="31"/>
    </location>
</feature>
<dbReference type="Proteomes" id="UP000294547">
    <property type="component" value="Unassembled WGS sequence"/>
</dbReference>
<evidence type="ECO:0000256" key="2">
    <source>
        <dbReference type="SAM" id="Phobius"/>
    </source>
</evidence>
<keyword evidence="2" id="KW-0472">Membrane</keyword>
<feature type="transmembrane region" description="Helical" evidence="2">
    <location>
        <begin position="42"/>
        <end position="63"/>
    </location>
</feature>
<name>A0A4R6RJ53_9HYPH</name>
<reference evidence="3 4" key="1">
    <citation type="submission" date="2019-03" db="EMBL/GenBank/DDBJ databases">
        <title>Genomic Encyclopedia of Type Strains, Phase IV (KMG-IV): sequencing the most valuable type-strain genomes for metagenomic binning, comparative biology and taxonomic classification.</title>
        <authorList>
            <person name="Goeker M."/>
        </authorList>
    </citation>
    <scope>NUCLEOTIDE SEQUENCE [LARGE SCALE GENOMIC DNA]</scope>
    <source>
        <strain evidence="3 4">DSM 102969</strain>
    </source>
</reference>
<keyword evidence="4" id="KW-1185">Reference proteome</keyword>
<evidence type="ECO:0000313" key="3">
    <source>
        <dbReference type="EMBL" id="TDP86641.1"/>
    </source>
</evidence>
<gene>
    <name evidence="3" type="ORF">EDD54_0520</name>
</gene>
<organism evidence="3 4">
    <name type="scientific">Oharaeibacter diazotrophicus</name>
    <dbReference type="NCBI Taxonomy" id="1920512"/>
    <lineage>
        <taxon>Bacteria</taxon>
        <taxon>Pseudomonadati</taxon>
        <taxon>Pseudomonadota</taxon>
        <taxon>Alphaproteobacteria</taxon>
        <taxon>Hyphomicrobiales</taxon>
        <taxon>Pleomorphomonadaceae</taxon>
        <taxon>Oharaeibacter</taxon>
    </lineage>
</organism>
<evidence type="ECO:0000313" key="4">
    <source>
        <dbReference type="Proteomes" id="UP000294547"/>
    </source>
</evidence>
<accession>A0A4R6RJ53</accession>
<proteinExistence type="predicted"/>
<sequence length="109" mass="11286">MVFSKPAKKGADMSLFQEDEDTDLLPAPASDRGSLRPRASMALVTMACAVSIGFALVGAAYAVDRAPAGDVVEKGDLIAADRASAPTLTLEDANLDAGFSNLYALPARN</sequence>
<dbReference type="AlphaFoldDB" id="A0A4R6RJ53"/>
<protein>
    <submittedName>
        <fullName evidence="3">Uncharacterized protein</fullName>
    </submittedName>
</protein>
<keyword evidence="2" id="KW-1133">Transmembrane helix</keyword>
<evidence type="ECO:0000256" key="1">
    <source>
        <dbReference type="SAM" id="MobiDB-lite"/>
    </source>
</evidence>
<dbReference type="EMBL" id="SNXY01000006">
    <property type="protein sequence ID" value="TDP86641.1"/>
    <property type="molecule type" value="Genomic_DNA"/>
</dbReference>
<comment type="caution">
    <text evidence="3">The sequence shown here is derived from an EMBL/GenBank/DDBJ whole genome shotgun (WGS) entry which is preliminary data.</text>
</comment>